<protein>
    <submittedName>
        <fullName evidence="9">Topoisomerase II-associated protein PAT1</fullName>
    </submittedName>
</protein>
<dbReference type="Pfam" id="PF09770">
    <property type="entry name" value="PAT1"/>
    <property type="match status" value="1"/>
</dbReference>
<evidence type="ECO:0000256" key="6">
    <source>
        <dbReference type="ARBA" id="ARBA00023242"/>
    </source>
</evidence>
<feature type="region of interest" description="Disordered" evidence="7">
    <location>
        <begin position="1"/>
        <end position="31"/>
    </location>
</feature>
<dbReference type="GO" id="GO:0003723">
    <property type="term" value="F:RNA binding"/>
    <property type="evidence" value="ECO:0007669"/>
    <property type="project" value="UniProtKB-KW"/>
</dbReference>
<dbReference type="VEuPathDB" id="FungiDB:AAP_03459"/>
<keyword evidence="9" id="KW-0413">Isomerase</keyword>
<organism evidence="9 10">
    <name type="scientific">Ascosphaera apis ARSEF 7405</name>
    <dbReference type="NCBI Taxonomy" id="392613"/>
    <lineage>
        <taxon>Eukaryota</taxon>
        <taxon>Fungi</taxon>
        <taxon>Dikarya</taxon>
        <taxon>Ascomycota</taxon>
        <taxon>Pezizomycotina</taxon>
        <taxon>Eurotiomycetes</taxon>
        <taxon>Eurotiomycetidae</taxon>
        <taxon>Onygenales</taxon>
        <taxon>Ascosphaeraceae</taxon>
        <taxon>Ascosphaera</taxon>
    </lineage>
</organism>
<evidence type="ECO:0000313" key="10">
    <source>
        <dbReference type="Proteomes" id="UP000242877"/>
    </source>
</evidence>
<keyword evidence="4" id="KW-0963">Cytoplasm</keyword>
<keyword evidence="6" id="KW-0539">Nucleus</keyword>
<comment type="subcellular location">
    <subcellularLocation>
        <location evidence="2">Cytoplasm</location>
        <location evidence="2">P-body</location>
    </subcellularLocation>
    <subcellularLocation>
        <location evidence="1">Nucleus</location>
    </subcellularLocation>
</comment>
<keyword evidence="10" id="KW-1185">Reference proteome</keyword>
<feature type="compositionally biased region" description="Basic and acidic residues" evidence="7">
    <location>
        <begin position="586"/>
        <end position="595"/>
    </location>
</feature>
<name>A0A167YFV9_9EURO</name>
<dbReference type="GO" id="GO:0016853">
    <property type="term" value="F:isomerase activity"/>
    <property type="evidence" value="ECO:0007669"/>
    <property type="project" value="UniProtKB-KW"/>
</dbReference>
<evidence type="ECO:0000256" key="3">
    <source>
        <dbReference type="ARBA" id="ARBA00009138"/>
    </source>
</evidence>
<reference evidence="9 10" key="1">
    <citation type="journal article" date="2016" name="Genome Biol. Evol.">
        <title>Divergent and convergent evolution of fungal pathogenicity.</title>
        <authorList>
            <person name="Shang Y."/>
            <person name="Xiao G."/>
            <person name="Zheng P."/>
            <person name="Cen K."/>
            <person name="Zhan S."/>
            <person name="Wang C."/>
        </authorList>
    </citation>
    <scope>NUCLEOTIDE SEQUENCE [LARGE SCALE GENOMIC DNA]</scope>
    <source>
        <strain evidence="9 10">ARSEF 7405</strain>
    </source>
</reference>
<evidence type="ECO:0000256" key="7">
    <source>
        <dbReference type="SAM" id="MobiDB-lite"/>
    </source>
</evidence>
<dbReference type="GO" id="GO:0000290">
    <property type="term" value="P:deadenylation-dependent decapping of nuclear-transcribed mRNA"/>
    <property type="evidence" value="ECO:0007669"/>
    <property type="project" value="InterPro"/>
</dbReference>
<dbReference type="OrthoDB" id="74835at2759"/>
<dbReference type="InterPro" id="IPR019167">
    <property type="entry name" value="PAT1_dom"/>
</dbReference>
<feature type="compositionally biased region" description="Low complexity" evidence="7">
    <location>
        <begin position="180"/>
        <end position="191"/>
    </location>
</feature>
<dbReference type="Proteomes" id="UP000242877">
    <property type="component" value="Unassembled WGS sequence"/>
</dbReference>
<evidence type="ECO:0000313" key="9">
    <source>
        <dbReference type="EMBL" id="KZZ91289.1"/>
    </source>
</evidence>
<feature type="region of interest" description="Disordered" evidence="7">
    <location>
        <begin position="226"/>
        <end position="262"/>
    </location>
</feature>
<evidence type="ECO:0000259" key="8">
    <source>
        <dbReference type="Pfam" id="PF09770"/>
    </source>
</evidence>
<feature type="region of interest" description="Disordered" evidence="7">
    <location>
        <begin position="360"/>
        <end position="419"/>
    </location>
</feature>
<dbReference type="InterPro" id="IPR039900">
    <property type="entry name" value="Pat1-like"/>
</dbReference>
<feature type="region of interest" description="Disordered" evidence="7">
    <location>
        <begin position="586"/>
        <end position="606"/>
    </location>
</feature>
<dbReference type="GO" id="GO:0005634">
    <property type="term" value="C:nucleus"/>
    <property type="evidence" value="ECO:0007669"/>
    <property type="project" value="UniProtKB-SubCell"/>
</dbReference>
<comment type="caution">
    <text evidence="9">The sequence shown here is derived from an EMBL/GenBank/DDBJ whole genome shotgun (WGS) entry which is preliminary data.</text>
</comment>
<dbReference type="PANTHER" id="PTHR21551">
    <property type="entry name" value="TOPOISOMERASE II-ASSOCIATED PROTEIN PAT1"/>
    <property type="match status" value="1"/>
</dbReference>
<sequence length="913" mass="99813">MSFFGFDTTLPRDKPAGGQTRGIFETSDPFAQQGSFDEDEILDFEDTYDGLGDQLDDADDTFNEDTFGGGESEPVGKDFDFYGKTAQVADVMDEEHELYNLKHGFKKPVTSSLSSQQTKQLTGAGSGAGTSSASGAAAKPAATKPKRTGYEPYQDPGYIPELQAKSSVWGLTSKKKEEPAPASSQPAQAQPTRKMMSLEEVEAQMRMPADIQPRAPSLEEIEAQLHAQSRVQQQQPATTAPPSLLPHQQHPPMIPPGTLPPGQPPLLPLNIPPQQIISLLQNVQHNPALAQLLLENGVTPQSLAAAVGLPTDLNPLEQAQMAQMLHGSPAGVPPNLSRSSFPHPELAAAAAAGMLPPGFARPPPPGPAPGIFPPAGPGQFPPGIPPPHPGAFRQGPPKPPMVPGPGNAPGNAPIPMPPALANLTDEQRQEILQEEAKRAKRNHKIFLLSKGNGLMTPQDKNFITRIQLQQLVAANGGTENDLEAMLAEDFYYQVYSQIRAPRAHPRQPLGHFAQTYLFQTGGRTGSRRQYGGGDNHMQRMQQQVQRAVEAAKTRPRNKQLIIEGSLGKISFSNSRTPKTMLNIKRDSQQGADTHKPPRPKAALSVSDRKSILRNIETVYDILMQMDDLQRNMPPAPTSEEESANFDAEAHMSARSKMSALNRRLWDALQVLEPIVPGSHDTHPFIAFLNHSKGKKAIPRIWGFIDQEQRVTILTMIIINLDSLDVVHKGQPQQGETQPVTSVREEIDLFQRVVIPSLISYTNDAALSIIAGLLGLVLARTHVQSVVMSRIGLLVLCMLLSRAQTVRNSNQASEAEWAQWMDLYNQLFDRLEHVWDAIFPESINSGDDTYAWQFLAAVGVGANPEQQQRLVIAVKDRVMETVRQSKTLPPDMSAKRLANVNLFMKSIGLDVELL</sequence>
<dbReference type="GO" id="GO:0000932">
    <property type="term" value="C:P-body"/>
    <property type="evidence" value="ECO:0007669"/>
    <property type="project" value="UniProtKB-SubCell"/>
</dbReference>
<evidence type="ECO:0000256" key="5">
    <source>
        <dbReference type="ARBA" id="ARBA00022884"/>
    </source>
</evidence>
<feature type="compositionally biased region" description="Low complexity" evidence="7">
    <location>
        <begin position="232"/>
        <end position="251"/>
    </location>
</feature>
<feature type="compositionally biased region" description="Acidic residues" evidence="7">
    <location>
        <begin position="48"/>
        <end position="63"/>
    </location>
</feature>
<dbReference type="PANTHER" id="PTHR21551:SF0">
    <property type="entry name" value="PROTEIN ASSOCIATED WITH TOPO II RELATED-1, ISOFORM A"/>
    <property type="match status" value="1"/>
</dbReference>
<dbReference type="GO" id="GO:0033962">
    <property type="term" value="P:P-body assembly"/>
    <property type="evidence" value="ECO:0007669"/>
    <property type="project" value="TreeGrafter"/>
</dbReference>
<evidence type="ECO:0000256" key="4">
    <source>
        <dbReference type="ARBA" id="ARBA00022490"/>
    </source>
</evidence>
<gene>
    <name evidence="9" type="ORF">AAP_03459</name>
</gene>
<comment type="similarity">
    <text evidence="3">Belongs to the PAT1 family.</text>
</comment>
<feature type="compositionally biased region" description="Pro residues" evidence="7">
    <location>
        <begin position="252"/>
        <end position="262"/>
    </location>
</feature>
<proteinExistence type="inferred from homology"/>
<feature type="region of interest" description="Disordered" evidence="7">
    <location>
        <begin position="172"/>
        <end position="195"/>
    </location>
</feature>
<feature type="compositionally biased region" description="Low complexity" evidence="7">
    <location>
        <begin position="110"/>
        <end position="143"/>
    </location>
</feature>
<keyword evidence="5" id="KW-0694">RNA-binding</keyword>
<evidence type="ECO:0000256" key="2">
    <source>
        <dbReference type="ARBA" id="ARBA00004201"/>
    </source>
</evidence>
<feature type="region of interest" description="Disordered" evidence="7">
    <location>
        <begin position="48"/>
        <end position="79"/>
    </location>
</feature>
<feature type="compositionally biased region" description="Pro residues" evidence="7">
    <location>
        <begin position="360"/>
        <end position="389"/>
    </location>
</feature>
<feature type="domain" description="mRNA decay factor PAT1" evidence="8">
    <location>
        <begin position="1"/>
        <end position="911"/>
    </location>
</feature>
<evidence type="ECO:0000256" key="1">
    <source>
        <dbReference type="ARBA" id="ARBA00004123"/>
    </source>
</evidence>
<dbReference type="AlphaFoldDB" id="A0A167YFV9"/>
<dbReference type="EMBL" id="AZGZ01000014">
    <property type="protein sequence ID" value="KZZ91289.1"/>
    <property type="molecule type" value="Genomic_DNA"/>
</dbReference>
<feature type="region of interest" description="Disordered" evidence="7">
    <location>
        <begin position="110"/>
        <end position="158"/>
    </location>
</feature>
<accession>A0A167YFV9</accession>